<dbReference type="Proteomes" id="UP001501444">
    <property type="component" value="Unassembled WGS sequence"/>
</dbReference>
<keyword evidence="2" id="KW-1185">Reference proteome</keyword>
<protein>
    <submittedName>
        <fullName evidence="1">Iron-containing redox enzyme family protein</fullName>
    </submittedName>
</protein>
<evidence type="ECO:0000313" key="2">
    <source>
        <dbReference type="Proteomes" id="UP001501444"/>
    </source>
</evidence>
<dbReference type="InterPro" id="IPR016084">
    <property type="entry name" value="Haem_Oase-like_multi-hlx"/>
</dbReference>
<accession>A0ABN3H722</accession>
<dbReference type="EMBL" id="BAAARV010000071">
    <property type="protein sequence ID" value="GAA2371138.1"/>
    <property type="molecule type" value="Genomic_DNA"/>
</dbReference>
<gene>
    <name evidence="1" type="ORF">GCM10010170_072400</name>
</gene>
<name>A0ABN3H722_9ACTN</name>
<evidence type="ECO:0000313" key="1">
    <source>
        <dbReference type="EMBL" id="GAA2371138.1"/>
    </source>
</evidence>
<dbReference type="RefSeq" id="WP_344617107.1">
    <property type="nucleotide sequence ID" value="NZ_BAAARV010000071.1"/>
</dbReference>
<comment type="caution">
    <text evidence="1">The sequence shown here is derived from an EMBL/GenBank/DDBJ whole genome shotgun (WGS) entry which is preliminary data.</text>
</comment>
<dbReference type="Pfam" id="PF14518">
    <property type="entry name" value="Haem_oxygenas_2"/>
    <property type="match status" value="1"/>
</dbReference>
<reference evidence="1 2" key="1">
    <citation type="journal article" date="2019" name="Int. J. Syst. Evol. Microbiol.">
        <title>The Global Catalogue of Microorganisms (GCM) 10K type strain sequencing project: providing services to taxonomists for standard genome sequencing and annotation.</title>
        <authorList>
            <consortium name="The Broad Institute Genomics Platform"/>
            <consortium name="The Broad Institute Genome Sequencing Center for Infectious Disease"/>
            <person name="Wu L."/>
            <person name="Ma J."/>
        </authorList>
    </citation>
    <scope>NUCLEOTIDE SEQUENCE [LARGE SCALE GENOMIC DNA]</scope>
    <source>
        <strain evidence="1 2">JCM 3272</strain>
    </source>
</reference>
<dbReference type="Gene3D" id="1.20.910.10">
    <property type="entry name" value="Heme oxygenase-like"/>
    <property type="match status" value="1"/>
</dbReference>
<dbReference type="SMART" id="SM01236">
    <property type="entry name" value="Haem_oxygenase_2"/>
    <property type="match status" value="1"/>
</dbReference>
<proteinExistence type="predicted"/>
<organism evidence="1 2">
    <name type="scientific">Dactylosporangium salmoneum</name>
    <dbReference type="NCBI Taxonomy" id="53361"/>
    <lineage>
        <taxon>Bacteria</taxon>
        <taxon>Bacillati</taxon>
        <taxon>Actinomycetota</taxon>
        <taxon>Actinomycetes</taxon>
        <taxon>Micromonosporales</taxon>
        <taxon>Micromonosporaceae</taxon>
        <taxon>Dactylosporangium</taxon>
    </lineage>
</organism>
<sequence length="318" mass="33428">MRLPEPRGPLSGTVLDALAGAASALPARLPASGDPLADEDLQLALHVCFELHYRGLDGVDGRWARDPGLVALRLAAQERFGAALRRLVPVPAPVPAREVPRALEALVEADDGPSLSAYLARRATIEQFREFVMHRSIYHQRGAAPVEIQAGGYGGGRPGRVHAGLFRTTMRELGLDTAHGAYLGRVPAVTLAAGNLMSLFGLHRRLRGALLGHLAAHGMTSPLPNRRYGDGLRRLGGGRDATRFYDKHAEAGAAPDLCGAFCAAEPGQSAAVLWGAACALALDARFAEHLLDSWAGGGSSLRPQLPSARRVPAGAPGA</sequence>